<keyword evidence="2" id="KW-1185">Reference proteome</keyword>
<name>A0A2T0Q707_9ACTN</name>
<dbReference type="Proteomes" id="UP000237846">
    <property type="component" value="Unassembled WGS sequence"/>
</dbReference>
<evidence type="ECO:0000313" key="1">
    <source>
        <dbReference type="EMBL" id="PRX99584.1"/>
    </source>
</evidence>
<evidence type="ECO:0000313" key="2">
    <source>
        <dbReference type="Proteomes" id="UP000237846"/>
    </source>
</evidence>
<dbReference type="EMBL" id="PVZC01000003">
    <property type="protein sequence ID" value="PRX99584.1"/>
    <property type="molecule type" value="Genomic_DNA"/>
</dbReference>
<sequence>MTGRNAGEGDLLIKSALRRVATFDFDVYLP</sequence>
<comment type="caution">
    <text evidence="1">The sequence shown here is derived from an EMBL/GenBank/DDBJ whole genome shotgun (WGS) entry which is preliminary data.</text>
</comment>
<proteinExistence type="predicted"/>
<dbReference type="AlphaFoldDB" id="A0A2T0Q707"/>
<organism evidence="1 2">
    <name type="scientific">Allonocardiopsis opalescens</name>
    <dbReference type="NCBI Taxonomy" id="1144618"/>
    <lineage>
        <taxon>Bacteria</taxon>
        <taxon>Bacillati</taxon>
        <taxon>Actinomycetota</taxon>
        <taxon>Actinomycetes</taxon>
        <taxon>Streptosporangiales</taxon>
        <taxon>Allonocardiopsis</taxon>
    </lineage>
</organism>
<accession>A0A2T0Q707</accession>
<reference evidence="1 2" key="1">
    <citation type="submission" date="2018-03" db="EMBL/GenBank/DDBJ databases">
        <title>Genomic Encyclopedia of Archaeal and Bacterial Type Strains, Phase II (KMG-II): from individual species to whole genera.</title>
        <authorList>
            <person name="Goeker M."/>
        </authorList>
    </citation>
    <scope>NUCLEOTIDE SEQUENCE [LARGE SCALE GENOMIC DNA]</scope>
    <source>
        <strain evidence="1 2">DSM 45601</strain>
    </source>
</reference>
<gene>
    <name evidence="1" type="ORF">CLV72_103186</name>
</gene>
<protein>
    <submittedName>
        <fullName evidence="1">Uncharacterized protein</fullName>
    </submittedName>
</protein>